<evidence type="ECO:0000313" key="2">
    <source>
        <dbReference type="EMBL" id="OQD74294.1"/>
    </source>
</evidence>
<organism evidence="2 3">
    <name type="scientific">Penicillium decumbens</name>
    <dbReference type="NCBI Taxonomy" id="69771"/>
    <lineage>
        <taxon>Eukaryota</taxon>
        <taxon>Fungi</taxon>
        <taxon>Dikarya</taxon>
        <taxon>Ascomycota</taxon>
        <taxon>Pezizomycotina</taxon>
        <taxon>Eurotiomycetes</taxon>
        <taxon>Eurotiomycetidae</taxon>
        <taxon>Eurotiales</taxon>
        <taxon>Aspergillaceae</taxon>
        <taxon>Penicillium</taxon>
    </lineage>
</organism>
<evidence type="ECO:0000313" key="3">
    <source>
        <dbReference type="Proteomes" id="UP000191522"/>
    </source>
</evidence>
<name>A0A1V6PBC3_PENDC</name>
<comment type="caution">
    <text evidence="2">The sequence shown here is derived from an EMBL/GenBank/DDBJ whole genome shotgun (WGS) entry which is preliminary data.</text>
</comment>
<dbReference type="AlphaFoldDB" id="A0A1V6PBC3"/>
<dbReference type="OrthoDB" id="3439627at2759"/>
<dbReference type="OMA" id="NSNVQMG"/>
<gene>
    <name evidence="2" type="ORF">PENDEC_c011G00900</name>
</gene>
<accession>A0A1V6PBC3</accession>
<reference evidence="3" key="1">
    <citation type="journal article" date="2017" name="Nat. Microbiol.">
        <title>Global analysis of biosynthetic gene clusters reveals vast potential of secondary metabolite production in Penicillium species.</title>
        <authorList>
            <person name="Nielsen J.C."/>
            <person name="Grijseels S."/>
            <person name="Prigent S."/>
            <person name="Ji B."/>
            <person name="Dainat J."/>
            <person name="Nielsen K.F."/>
            <person name="Frisvad J.C."/>
            <person name="Workman M."/>
            <person name="Nielsen J."/>
        </authorList>
    </citation>
    <scope>NUCLEOTIDE SEQUENCE [LARGE SCALE GENOMIC DNA]</scope>
    <source>
        <strain evidence="3">IBT 11843</strain>
    </source>
</reference>
<dbReference type="EMBL" id="MDYL01000011">
    <property type="protein sequence ID" value="OQD74294.1"/>
    <property type="molecule type" value="Genomic_DNA"/>
</dbReference>
<sequence>MVRGAEYDNGIPQSDNPIEAGPNKAHGVGPDSGPLDRKVAPLPSETGSNREVYSGAGTPGHSSGKGGHDPKTLGDKKGLGSLPGQ</sequence>
<keyword evidence="3" id="KW-1185">Reference proteome</keyword>
<protein>
    <submittedName>
        <fullName evidence="2">Uncharacterized protein</fullName>
    </submittedName>
</protein>
<feature type="region of interest" description="Disordered" evidence="1">
    <location>
        <begin position="1"/>
        <end position="85"/>
    </location>
</feature>
<dbReference type="Proteomes" id="UP000191522">
    <property type="component" value="Unassembled WGS sequence"/>
</dbReference>
<evidence type="ECO:0000256" key="1">
    <source>
        <dbReference type="SAM" id="MobiDB-lite"/>
    </source>
</evidence>
<feature type="compositionally biased region" description="Basic and acidic residues" evidence="1">
    <location>
        <begin position="66"/>
        <end position="78"/>
    </location>
</feature>
<proteinExistence type="predicted"/>